<proteinExistence type="predicted"/>
<gene>
    <name evidence="2" type="ORF">NTJ_09232</name>
</gene>
<keyword evidence="1" id="KW-0812">Transmembrane</keyword>
<dbReference type="PANTHER" id="PTHR21879">
    <property type="entry name" value="FI03362P-RELATED-RELATED"/>
    <property type="match status" value="1"/>
</dbReference>
<name>A0ABN7AZU5_9HEMI</name>
<feature type="transmembrane region" description="Helical" evidence="1">
    <location>
        <begin position="149"/>
        <end position="169"/>
    </location>
</feature>
<keyword evidence="3" id="KW-1185">Reference proteome</keyword>
<evidence type="ECO:0000256" key="1">
    <source>
        <dbReference type="SAM" id="Phobius"/>
    </source>
</evidence>
<organism evidence="2 3">
    <name type="scientific">Nesidiocoris tenuis</name>
    <dbReference type="NCBI Taxonomy" id="355587"/>
    <lineage>
        <taxon>Eukaryota</taxon>
        <taxon>Metazoa</taxon>
        <taxon>Ecdysozoa</taxon>
        <taxon>Arthropoda</taxon>
        <taxon>Hexapoda</taxon>
        <taxon>Insecta</taxon>
        <taxon>Pterygota</taxon>
        <taxon>Neoptera</taxon>
        <taxon>Paraneoptera</taxon>
        <taxon>Hemiptera</taxon>
        <taxon>Heteroptera</taxon>
        <taxon>Panheteroptera</taxon>
        <taxon>Cimicomorpha</taxon>
        <taxon>Miridae</taxon>
        <taxon>Dicyphina</taxon>
        <taxon>Nesidiocoris</taxon>
    </lineage>
</organism>
<evidence type="ECO:0000313" key="3">
    <source>
        <dbReference type="Proteomes" id="UP001307889"/>
    </source>
</evidence>
<protein>
    <submittedName>
        <fullName evidence="2">Uncharacterized protein</fullName>
    </submittedName>
</protein>
<keyword evidence="1" id="KW-1133">Transmembrane helix</keyword>
<dbReference type="InterPro" id="IPR012464">
    <property type="entry name" value="DUF1676"/>
</dbReference>
<dbReference type="EMBL" id="AP028915">
    <property type="protein sequence ID" value="BES96421.1"/>
    <property type="molecule type" value="Genomic_DNA"/>
</dbReference>
<evidence type="ECO:0000313" key="2">
    <source>
        <dbReference type="EMBL" id="BES96421.1"/>
    </source>
</evidence>
<dbReference type="PANTHER" id="PTHR21879:SF9">
    <property type="entry name" value="OSIRIS 16"/>
    <property type="match status" value="1"/>
</dbReference>
<dbReference type="Proteomes" id="UP001307889">
    <property type="component" value="Chromosome 7"/>
</dbReference>
<accession>A0ABN7AZU5</accession>
<keyword evidence="1" id="KW-0472">Membrane</keyword>
<sequence length="258" mass="27628">MCLGSTAAAQDTVDYYTSPFEVKKILEEHCRSEYSATCLKADVAALVPPISSQRSFRLLPGLVLEMGGFPSALPKAKSIDVGTIDNTLDRYLVKGMDGFINSLTLRVKVMDKSVADAVKRMGITVGQEAMTPDTNDTMPRDNTGRRRRINNALMMGGMVSAGTLLALTMSAVSAMAGKAVLISLISLAMSLMSSRGGGGNDHGGKVSYEIVHTAPQHDDYLTRVWAQTDPVAEAYQHLVKPIAAHLGGKRIGYAGVHR</sequence>
<reference evidence="2 3" key="1">
    <citation type="submission" date="2023-09" db="EMBL/GenBank/DDBJ databases">
        <title>Nesidiocoris tenuis whole genome shotgun sequence.</title>
        <authorList>
            <person name="Shibata T."/>
            <person name="Shimoda M."/>
            <person name="Kobayashi T."/>
            <person name="Uehara T."/>
        </authorList>
    </citation>
    <scope>NUCLEOTIDE SEQUENCE [LARGE SCALE GENOMIC DNA]</scope>
    <source>
        <strain evidence="2 3">Japan</strain>
    </source>
</reference>
<dbReference type="Pfam" id="PF07898">
    <property type="entry name" value="DUF1676"/>
    <property type="match status" value="1"/>
</dbReference>